<dbReference type="Gene3D" id="3.30.470.10">
    <property type="match status" value="1"/>
</dbReference>
<dbReference type="NCBIfam" id="NF004761">
    <property type="entry name" value="PRK06092.1"/>
    <property type="match status" value="1"/>
</dbReference>
<name>A0A7R6PBY6_9GAMM</name>
<evidence type="ECO:0000256" key="6">
    <source>
        <dbReference type="ARBA" id="ARBA00023239"/>
    </source>
</evidence>
<dbReference type="PANTHER" id="PTHR42743:SF2">
    <property type="entry name" value="AMINODEOXYCHORISMATE LYASE"/>
    <property type="match status" value="1"/>
</dbReference>
<dbReference type="InterPro" id="IPR043132">
    <property type="entry name" value="BCAT-like_C"/>
</dbReference>
<evidence type="ECO:0000256" key="10">
    <source>
        <dbReference type="ARBA" id="ARBA00054027"/>
    </source>
</evidence>
<dbReference type="GO" id="GO:0030170">
    <property type="term" value="F:pyridoxal phosphate binding"/>
    <property type="evidence" value="ECO:0007669"/>
    <property type="project" value="InterPro"/>
</dbReference>
<keyword evidence="6 15" id="KW-0456">Lyase</keyword>
<evidence type="ECO:0000256" key="13">
    <source>
        <dbReference type="RuleBase" id="RU004106"/>
    </source>
</evidence>
<comment type="subunit">
    <text evidence="3">Homodimer.</text>
</comment>
<comment type="cofactor">
    <cofactor evidence="1 14">
        <name>pyridoxal 5'-phosphate</name>
        <dbReference type="ChEBI" id="CHEBI:597326"/>
    </cofactor>
</comment>
<dbReference type="NCBIfam" id="TIGR03461">
    <property type="entry name" value="pabC_Proteo"/>
    <property type="match status" value="1"/>
</dbReference>
<keyword evidence="16" id="KW-1185">Reference proteome</keyword>
<proteinExistence type="inferred from homology"/>
<evidence type="ECO:0000256" key="11">
    <source>
        <dbReference type="ARBA" id="ARBA00069174"/>
    </source>
</evidence>
<dbReference type="PROSITE" id="PS00770">
    <property type="entry name" value="AA_TRANSFER_CLASS_4"/>
    <property type="match status" value="1"/>
</dbReference>
<keyword evidence="4 14" id="KW-0663">Pyridoxal phosphate</keyword>
<dbReference type="FunFam" id="3.20.10.10:FF:000002">
    <property type="entry name" value="D-alanine aminotransferase"/>
    <property type="match status" value="1"/>
</dbReference>
<dbReference type="InterPro" id="IPR043131">
    <property type="entry name" value="BCAT-like_N"/>
</dbReference>
<comment type="similarity">
    <text evidence="2 13">Belongs to the class-IV pyridoxal-phosphate-dependent aminotransferase family.</text>
</comment>
<dbReference type="RefSeq" id="WP_019621824.1">
    <property type="nucleotide sequence ID" value="NZ_AP014545.1"/>
</dbReference>
<dbReference type="EC" id="4.1.3.38" evidence="8 12"/>
<evidence type="ECO:0000313" key="16">
    <source>
        <dbReference type="Proteomes" id="UP000595663"/>
    </source>
</evidence>
<dbReference type="GO" id="GO:0005829">
    <property type="term" value="C:cytosol"/>
    <property type="evidence" value="ECO:0007669"/>
    <property type="project" value="TreeGrafter"/>
</dbReference>
<dbReference type="GO" id="GO:0008153">
    <property type="term" value="P:4-aminobenzoate biosynthetic process"/>
    <property type="evidence" value="ECO:0007669"/>
    <property type="project" value="UniProtKB-UniRule"/>
</dbReference>
<protein>
    <recommendedName>
        <fullName evidence="11 12">Aminodeoxychorismate lyase</fullName>
        <ecNumber evidence="8 12">4.1.3.38</ecNumber>
    </recommendedName>
</protein>
<keyword evidence="5" id="KW-0289">Folate biosynthesis</keyword>
<dbReference type="InterPro" id="IPR017824">
    <property type="entry name" value="Aminodeoxychorismate_lyase_IV"/>
</dbReference>
<comment type="pathway">
    <text evidence="7">Cofactor biosynthesis; tetrahydrofolate biosynthesis; 4-aminobenzoate from chorismate: step 2/2.</text>
</comment>
<evidence type="ECO:0000256" key="8">
    <source>
        <dbReference type="ARBA" id="ARBA00035676"/>
    </source>
</evidence>
<dbReference type="GO" id="GO:0046656">
    <property type="term" value="P:folic acid biosynthetic process"/>
    <property type="evidence" value="ECO:0007669"/>
    <property type="project" value="UniProtKB-KW"/>
</dbReference>
<dbReference type="InterPro" id="IPR001544">
    <property type="entry name" value="Aminotrans_IV"/>
</dbReference>
<evidence type="ECO:0000256" key="2">
    <source>
        <dbReference type="ARBA" id="ARBA00009320"/>
    </source>
</evidence>
<evidence type="ECO:0000256" key="1">
    <source>
        <dbReference type="ARBA" id="ARBA00001933"/>
    </source>
</evidence>
<evidence type="ECO:0000256" key="3">
    <source>
        <dbReference type="ARBA" id="ARBA00011738"/>
    </source>
</evidence>
<dbReference type="Proteomes" id="UP000595663">
    <property type="component" value="Chromosome"/>
</dbReference>
<evidence type="ECO:0000256" key="7">
    <source>
        <dbReference type="ARBA" id="ARBA00035633"/>
    </source>
</evidence>
<dbReference type="InterPro" id="IPR018300">
    <property type="entry name" value="Aminotrans_IV_CS"/>
</dbReference>
<comment type="function">
    <text evidence="10">Involved in the biosynthesis of p-aminobenzoate (PABA), a precursor of tetrahydrofolate. Converts 4-amino-4-deoxychorismate into 4-aminobenzoate (PABA) and pyruvate.</text>
</comment>
<gene>
    <name evidence="15" type="primary">pabC</name>
    <name evidence="15" type="ORF">AMJAP_1616</name>
</gene>
<dbReference type="KEGG" id="ajp:AMJAP_1616"/>
<dbReference type="SUPFAM" id="SSF56752">
    <property type="entry name" value="D-aminoacid aminotransferase-like PLP-dependent enzymes"/>
    <property type="match status" value="1"/>
</dbReference>
<dbReference type="Gene3D" id="3.20.10.10">
    <property type="entry name" value="D-amino Acid Aminotransferase, subunit A, domain 2"/>
    <property type="match status" value="1"/>
</dbReference>
<dbReference type="InterPro" id="IPR050571">
    <property type="entry name" value="Class-IV_PLP-Dep_Aminotrnsfr"/>
</dbReference>
<evidence type="ECO:0000256" key="12">
    <source>
        <dbReference type="NCBIfam" id="TIGR03461"/>
    </source>
</evidence>
<organism evidence="15 16">
    <name type="scientific">Amphritea japonica ATCC BAA-1530</name>
    <dbReference type="NCBI Taxonomy" id="1278309"/>
    <lineage>
        <taxon>Bacteria</taxon>
        <taxon>Pseudomonadati</taxon>
        <taxon>Pseudomonadota</taxon>
        <taxon>Gammaproteobacteria</taxon>
        <taxon>Oceanospirillales</taxon>
        <taxon>Oceanospirillaceae</taxon>
        <taxon>Amphritea</taxon>
    </lineage>
</organism>
<reference evidence="15 16" key="1">
    <citation type="journal article" date="2008" name="Int. J. Syst. Evol. Microbiol.">
        <title>Amphritea japonica sp. nov. and Amphritea balenae sp. nov., isolated from the sediment adjacent to sperm whale carcasses off Kagoshima, Japan.</title>
        <authorList>
            <person name="Miyazaki M."/>
            <person name="Nogi Y."/>
            <person name="Fujiwara Y."/>
            <person name="Kawato M."/>
            <person name="Nagahama T."/>
            <person name="Kubokawa K."/>
            <person name="Horikoshi K."/>
        </authorList>
    </citation>
    <scope>NUCLEOTIDE SEQUENCE [LARGE SCALE GENOMIC DNA]</scope>
    <source>
        <strain evidence="15 16">ATCC BAA-1530</strain>
    </source>
</reference>
<sequence>MTYSVLINGQSEQSVPVTDRGLAYGHGLFETIALNQSTPVAWQAHLARLRTDAERLAISLSADIDQLLEQDLTELLRLQSVILDRSVLKITITRGCGGRGYSVDDSVSINRIVQLNPFPDYPDKPSEKGISLRLCATRLAIAPQLAGIKHLNRLEQVLARAEWQSSDFREGVVLDAEGFLAEGTMSNLFWCKNGTLYTPELDRCGVNGIVRQRIIAIAEEQGIKLSIGRYKPDCLVSADEVIVCNSVIGVWPVVSAVMHENNRLSWSIGSMTRKLQSMLAAEGIY</sequence>
<dbReference type="AlphaFoldDB" id="A0A7R6PBY6"/>
<evidence type="ECO:0000256" key="9">
    <source>
        <dbReference type="ARBA" id="ARBA00049529"/>
    </source>
</evidence>
<dbReference type="InterPro" id="IPR036038">
    <property type="entry name" value="Aminotransferase-like"/>
</dbReference>
<dbReference type="OrthoDB" id="9805628at2"/>
<evidence type="ECO:0000313" key="15">
    <source>
        <dbReference type="EMBL" id="BBB26211.1"/>
    </source>
</evidence>
<evidence type="ECO:0000256" key="5">
    <source>
        <dbReference type="ARBA" id="ARBA00022909"/>
    </source>
</evidence>
<evidence type="ECO:0000256" key="4">
    <source>
        <dbReference type="ARBA" id="ARBA00022898"/>
    </source>
</evidence>
<evidence type="ECO:0000256" key="14">
    <source>
        <dbReference type="RuleBase" id="RU004516"/>
    </source>
</evidence>
<dbReference type="Pfam" id="PF01063">
    <property type="entry name" value="Aminotran_4"/>
    <property type="match status" value="1"/>
</dbReference>
<dbReference type="PANTHER" id="PTHR42743">
    <property type="entry name" value="AMINO-ACID AMINOTRANSFERASE"/>
    <property type="match status" value="1"/>
</dbReference>
<comment type="catalytic activity">
    <reaction evidence="9">
        <text>4-amino-4-deoxychorismate = 4-aminobenzoate + pyruvate + H(+)</text>
        <dbReference type="Rhea" id="RHEA:16201"/>
        <dbReference type="ChEBI" id="CHEBI:15361"/>
        <dbReference type="ChEBI" id="CHEBI:15378"/>
        <dbReference type="ChEBI" id="CHEBI:17836"/>
        <dbReference type="ChEBI" id="CHEBI:58406"/>
        <dbReference type="EC" id="4.1.3.38"/>
    </reaction>
</comment>
<accession>A0A7R6PBY6</accession>
<dbReference type="CDD" id="cd01559">
    <property type="entry name" value="ADCL_like"/>
    <property type="match status" value="1"/>
</dbReference>
<dbReference type="EMBL" id="AP014545">
    <property type="protein sequence ID" value="BBB26211.1"/>
    <property type="molecule type" value="Genomic_DNA"/>
</dbReference>
<dbReference type="GO" id="GO:0008696">
    <property type="term" value="F:4-amino-4-deoxychorismate lyase activity"/>
    <property type="evidence" value="ECO:0007669"/>
    <property type="project" value="UniProtKB-UniRule"/>
</dbReference>